<dbReference type="Proteomes" id="UP000824107">
    <property type="component" value="Unassembled WGS sequence"/>
</dbReference>
<evidence type="ECO:0000313" key="1">
    <source>
        <dbReference type="EMBL" id="HIU52784.1"/>
    </source>
</evidence>
<reference evidence="1" key="2">
    <citation type="journal article" date="2021" name="PeerJ">
        <title>Extensive microbial diversity within the chicken gut microbiome revealed by metagenomics and culture.</title>
        <authorList>
            <person name="Gilroy R."/>
            <person name="Ravi A."/>
            <person name="Getino M."/>
            <person name="Pursley I."/>
            <person name="Horton D.L."/>
            <person name="Alikhan N.F."/>
            <person name="Baker D."/>
            <person name="Gharbi K."/>
            <person name="Hall N."/>
            <person name="Watson M."/>
            <person name="Adriaenssens E.M."/>
            <person name="Foster-Nyarko E."/>
            <person name="Jarju S."/>
            <person name="Secka A."/>
            <person name="Antonio M."/>
            <person name="Oren A."/>
            <person name="Chaudhuri R.R."/>
            <person name="La Ragione R."/>
            <person name="Hildebrand F."/>
            <person name="Pallen M.J."/>
        </authorList>
    </citation>
    <scope>NUCLEOTIDE SEQUENCE</scope>
    <source>
        <strain evidence="1">ChiW3-316</strain>
    </source>
</reference>
<comment type="caution">
    <text evidence="1">The sequence shown here is derived from an EMBL/GenBank/DDBJ whole genome shotgun (WGS) entry which is preliminary data.</text>
</comment>
<proteinExistence type="predicted"/>
<evidence type="ECO:0000313" key="2">
    <source>
        <dbReference type="Proteomes" id="UP000824107"/>
    </source>
</evidence>
<organism evidence="1 2">
    <name type="scientific">Candidatus Scatocola faecipullorum</name>
    <dbReference type="NCBI Taxonomy" id="2840917"/>
    <lineage>
        <taxon>Bacteria</taxon>
        <taxon>Pseudomonadati</taxon>
        <taxon>Pseudomonadota</taxon>
        <taxon>Alphaproteobacteria</taxon>
        <taxon>Rhodospirillales</taxon>
        <taxon>Rhodospirillaceae</taxon>
        <taxon>Rhodospirillaceae incertae sedis</taxon>
        <taxon>Candidatus Scatocola</taxon>
    </lineage>
</organism>
<name>A0A9D1M334_9PROT</name>
<protein>
    <submittedName>
        <fullName evidence="1">Uncharacterized protein</fullName>
    </submittedName>
</protein>
<accession>A0A9D1M334</accession>
<sequence length="190" mass="21353">MKTRFFETGLVMAAVCCLLSCYGGQDNGLNGVRFENYASMKEVVEGKALDRSKFVLPSGPESFGKKLYSEKTICFDDAEDHDGVYAKTCIATVYERGICIEVDGHKSYFDAEGLEMMPTEGEITVTGMPSSIPGAPWQPAIVVLDENSFWIYTSLYNKGDIGHRDQQEIKGWYWTYAKQQGYQYKVLVLK</sequence>
<dbReference type="AlphaFoldDB" id="A0A9D1M334"/>
<gene>
    <name evidence="1" type="ORF">IAD20_01735</name>
</gene>
<dbReference type="EMBL" id="DVNC01000016">
    <property type="protein sequence ID" value="HIU52784.1"/>
    <property type="molecule type" value="Genomic_DNA"/>
</dbReference>
<reference evidence="1" key="1">
    <citation type="submission" date="2020-10" db="EMBL/GenBank/DDBJ databases">
        <authorList>
            <person name="Gilroy R."/>
        </authorList>
    </citation>
    <scope>NUCLEOTIDE SEQUENCE</scope>
    <source>
        <strain evidence="1">ChiW3-316</strain>
    </source>
</reference>